<feature type="region of interest" description="Disordered" evidence="2">
    <location>
        <begin position="1312"/>
        <end position="1383"/>
    </location>
</feature>
<reference evidence="3 4" key="1">
    <citation type="submission" date="2024-04" db="EMBL/GenBank/DDBJ databases">
        <title>Tritrichomonas musculus Genome.</title>
        <authorList>
            <person name="Alves-Ferreira E."/>
            <person name="Grigg M."/>
            <person name="Lorenzi H."/>
            <person name="Galac M."/>
        </authorList>
    </citation>
    <scope>NUCLEOTIDE SEQUENCE [LARGE SCALE GENOMIC DNA]</scope>
    <source>
        <strain evidence="3 4">EAF2021</strain>
    </source>
</reference>
<dbReference type="Proteomes" id="UP001470230">
    <property type="component" value="Unassembled WGS sequence"/>
</dbReference>
<organism evidence="3 4">
    <name type="scientific">Tritrichomonas musculus</name>
    <dbReference type="NCBI Taxonomy" id="1915356"/>
    <lineage>
        <taxon>Eukaryota</taxon>
        <taxon>Metamonada</taxon>
        <taxon>Parabasalia</taxon>
        <taxon>Tritrichomonadida</taxon>
        <taxon>Tritrichomonadidae</taxon>
        <taxon>Tritrichomonas</taxon>
    </lineage>
</organism>
<feature type="compositionally biased region" description="Basic and acidic residues" evidence="2">
    <location>
        <begin position="1340"/>
        <end position="1352"/>
    </location>
</feature>
<feature type="compositionally biased region" description="Basic and acidic residues" evidence="2">
    <location>
        <begin position="1047"/>
        <end position="1065"/>
    </location>
</feature>
<dbReference type="SMART" id="SM00320">
    <property type="entry name" value="WD40"/>
    <property type="match status" value="2"/>
</dbReference>
<dbReference type="PROSITE" id="PS50294">
    <property type="entry name" value="WD_REPEATS_REGION"/>
    <property type="match status" value="1"/>
</dbReference>
<feature type="compositionally biased region" description="Polar residues" evidence="2">
    <location>
        <begin position="1123"/>
        <end position="1135"/>
    </location>
</feature>
<feature type="region of interest" description="Disordered" evidence="2">
    <location>
        <begin position="676"/>
        <end position="733"/>
    </location>
</feature>
<feature type="compositionally biased region" description="Polar residues" evidence="2">
    <location>
        <begin position="1330"/>
        <end position="1339"/>
    </location>
</feature>
<sequence length="1577" mass="182478">MKSVKFGLIDGINLNTNSAIITAFHPINSHEYLAMTRNGLFKFEDESIKKIYPYKLATSIIIPEYKFIVGVSSLGGEILVLMIDELDSPVFSHFKTDQLNIFHMMYSHKSHSLITVGSGIKIWNFNVKMPHKVTLINRPEITITLRAQIAPEYDTPILNPPSIDYDQELLCLPNSNGFCGYNFDGKEIKYFSKVEATAQTAASLCNENKKFLTAQHGDGFHLWSKKGYLVRKIPGGMSSVLALRYINKHFALFLDSNLWVFIIDIKTTNVFHCFTLSSKPSYFNVYRDSNTKQYFLVISQGCIAKRMEIVLPWTVWKKMTTQPYSIRRCPKYKEAARILTYYKSSIFSFLSPKDGKSLTSAVDTQPSGPLFHYYDRGLLLEPIFDPTNSYIEHTNAIEISKKNKRDVLFVTTAEANTSLFSTGNNPCQLAKIIEIQISSITVCEIDGTFMYCFSNLHGELLFHNYSDFLRVNRKLILKKPIKRIFYHRKSCSIIIVFQDEVHLFDLNTFKDVQKISIKDGSYSEFYGNLLLIGGKSGNIESIRISLDKFTNNYRLVSLTDDCIHYHDDEITAISFSPTFFISSSLDKTLKVWNYNFNLLYDIIFPFPLFSCEILNAQRDILVGTDNEILKIDGPSLFGINNTDDEIGEIDNTDQISDELTNQLIQFAVEKNKEEQSDFLTSRMKNKEETTKQPRKKLNAYMVTHPPIQENENEDQSKSKNKDSSTAELSEDERNRRLYEMNLINERSDNEKLQAKLCAEMRMKMDEEERKKKLKEAEEEAKRREMKEEEEEEKNEEKEKKRKKRRKNRPQKVQIEQDNSNSNDKNEIDDFDDFFFKKKKSEVPVEDEFKFRRKKAVYQPKSYAPRSSRPFRTNAEQQQQQQNEDDNDDEYEYEYEIDDDEINPSGNAADSVSKLNKRKRKKKNGKEIKDSENNNQKNMKKKKNNKKPGKRKNSKGENNDSDNGYEYEEDDNENDILNEDGNNDEILGGNANENENAVIDENLNEDCSNESDINAQMQIDGQNNFEGDESQSIRPQMYEVDTQTSFPYKDEKLNEKGNNGGKEEKIATNSSIHQKIPHGKSTSEQPTNDDSQANKKRSKNPKQGKQKSNSTEINNNNKQNNTIKPSKQNSTSSINFNNTKQSNSNDQQNKQVDSNKKSSNNKNNRLNNRTKQLTDNSSNDITHNINDINRQKPNTTKNKRRQEQIFLTHNIKRSPTPPARKLYYTYNPNFVSKNKTISPTKSFFKFRNRYPLRRCRTPPVLQQEKLIILPGPEVVLDMEAIIDQILDGKVELMPLLRRMNANNRSVWIQRLKGSSENRNAETESNPPPQFHKTQFNFPSSSKDDQQEANKEGQFENSGNFSFNMNPRSNFSEESKSMQFEYPPSNHSSRFVNPLNSNFTAYNQITSQKVEYNRNVLSGEDDRIHALQPSDQSHLYAMNALNRYQPKNSETVKKKRQKQVSILNLDFDVQNPVRPLNMIGKKEGTLPKVHRPVNNYPHSPRRNLNFQRKVPLFDMGRENGKVNTKSYDNLPHSKIGAAQKNKYQKIVMDPARSSSPPPLYRPRISERSKNNLHGYRKFQ</sequence>
<feature type="region of interest" description="Disordered" evidence="2">
    <location>
        <begin position="765"/>
        <end position="828"/>
    </location>
</feature>
<feature type="compositionally biased region" description="Acidic residues" evidence="2">
    <location>
        <begin position="882"/>
        <end position="901"/>
    </location>
</feature>
<evidence type="ECO:0000313" key="4">
    <source>
        <dbReference type="Proteomes" id="UP001470230"/>
    </source>
</evidence>
<gene>
    <name evidence="3" type="ORF">M9Y10_034901</name>
</gene>
<feature type="compositionally biased region" description="Basic and acidic residues" evidence="2">
    <location>
        <begin position="714"/>
        <end position="724"/>
    </location>
</feature>
<feature type="compositionally biased region" description="Polar residues" evidence="2">
    <location>
        <begin position="1079"/>
        <end position="1090"/>
    </location>
</feature>
<evidence type="ECO:0000256" key="2">
    <source>
        <dbReference type="SAM" id="MobiDB-lite"/>
    </source>
</evidence>
<dbReference type="InterPro" id="IPR036322">
    <property type="entry name" value="WD40_repeat_dom_sf"/>
</dbReference>
<feature type="compositionally biased region" description="Basic residues" evidence="2">
    <location>
        <begin position="799"/>
        <end position="809"/>
    </location>
</feature>
<keyword evidence="1" id="KW-0853">WD repeat</keyword>
<dbReference type="SUPFAM" id="SSF50978">
    <property type="entry name" value="WD40 repeat-like"/>
    <property type="match status" value="1"/>
</dbReference>
<feature type="compositionally biased region" description="Polar residues" evidence="2">
    <location>
        <begin position="1173"/>
        <end position="1195"/>
    </location>
</feature>
<feature type="compositionally biased region" description="Basic residues" evidence="2">
    <location>
        <begin position="937"/>
        <end position="952"/>
    </location>
</feature>
<feature type="region of interest" description="Disordered" evidence="2">
    <location>
        <begin position="1547"/>
        <end position="1577"/>
    </location>
</feature>
<dbReference type="EMBL" id="JAPFFF010000005">
    <property type="protein sequence ID" value="KAK8890141.1"/>
    <property type="molecule type" value="Genomic_DNA"/>
</dbReference>
<dbReference type="PANTHER" id="PTHR45532:SF1">
    <property type="entry name" value="WD REPEAT-CONTAINING PROTEIN 97"/>
    <property type="match status" value="1"/>
</dbReference>
<feature type="compositionally biased region" description="Basic residues" evidence="2">
    <location>
        <begin position="914"/>
        <end position="923"/>
    </location>
</feature>
<comment type="caution">
    <text evidence="3">The sequence shown here is derived from an EMBL/GenBank/DDBJ whole genome shotgun (WGS) entry which is preliminary data.</text>
</comment>
<evidence type="ECO:0000256" key="1">
    <source>
        <dbReference type="PROSITE-ProRule" id="PRU00221"/>
    </source>
</evidence>
<name>A0ABR2KG91_9EUKA</name>
<feature type="region of interest" description="Disordered" evidence="2">
    <location>
        <begin position="845"/>
        <end position="1201"/>
    </location>
</feature>
<feature type="compositionally biased region" description="Acidic residues" evidence="2">
    <location>
        <begin position="958"/>
        <end position="982"/>
    </location>
</feature>
<evidence type="ECO:0000313" key="3">
    <source>
        <dbReference type="EMBL" id="KAK8890141.1"/>
    </source>
</evidence>
<dbReference type="InterPro" id="IPR001680">
    <property type="entry name" value="WD40_rpt"/>
</dbReference>
<keyword evidence="4" id="KW-1185">Reference proteome</keyword>
<feature type="compositionally biased region" description="Polar residues" evidence="2">
    <location>
        <begin position="1353"/>
        <end position="1368"/>
    </location>
</feature>
<feature type="compositionally biased region" description="Low complexity" evidence="2">
    <location>
        <begin position="1105"/>
        <end position="1122"/>
    </location>
</feature>
<feature type="compositionally biased region" description="Polar residues" evidence="2">
    <location>
        <begin position="813"/>
        <end position="822"/>
    </location>
</feature>
<feature type="compositionally biased region" description="Low complexity" evidence="2">
    <location>
        <begin position="1136"/>
        <end position="1172"/>
    </location>
</feature>
<proteinExistence type="predicted"/>
<protein>
    <submittedName>
        <fullName evidence="3">Uncharacterized protein</fullName>
    </submittedName>
</protein>
<dbReference type="PANTHER" id="PTHR45532">
    <property type="entry name" value="WD REPEAT-CONTAINING PROTEIN 97"/>
    <property type="match status" value="1"/>
</dbReference>
<feature type="compositionally biased region" description="Basic residues" evidence="2">
    <location>
        <begin position="1093"/>
        <end position="1104"/>
    </location>
</feature>
<dbReference type="PROSITE" id="PS50082">
    <property type="entry name" value="WD_REPEATS_2"/>
    <property type="match status" value="1"/>
</dbReference>
<dbReference type="Gene3D" id="2.130.10.10">
    <property type="entry name" value="YVTN repeat-like/Quinoprotein amine dehydrogenase"/>
    <property type="match status" value="1"/>
</dbReference>
<feature type="compositionally biased region" description="Polar residues" evidence="2">
    <location>
        <begin position="1009"/>
        <end position="1033"/>
    </location>
</feature>
<dbReference type="SUPFAM" id="SSF101898">
    <property type="entry name" value="NHL repeat"/>
    <property type="match status" value="1"/>
</dbReference>
<accession>A0ABR2KG91</accession>
<feature type="repeat" description="WD" evidence="1">
    <location>
        <begin position="563"/>
        <end position="593"/>
    </location>
</feature>
<dbReference type="InterPro" id="IPR015943">
    <property type="entry name" value="WD40/YVTN_repeat-like_dom_sf"/>
</dbReference>